<dbReference type="InterPro" id="IPR058531">
    <property type="entry name" value="Baseplate_J_M"/>
</dbReference>
<dbReference type="InterPro" id="IPR052399">
    <property type="entry name" value="Phage_Baseplate_Assmbl_Protein"/>
</dbReference>
<reference evidence="4 5" key="1">
    <citation type="submission" date="2024-09" db="EMBL/GenBank/DDBJ databases">
        <authorList>
            <person name="Sun Q."/>
            <person name="Mori K."/>
        </authorList>
    </citation>
    <scope>NUCLEOTIDE SEQUENCE [LARGE SCALE GENOMIC DNA]</scope>
    <source>
        <strain evidence="4 5">JCM 12520</strain>
    </source>
</reference>
<organism evidence="4 5">
    <name type="scientific">Paenibacillus hodogayensis</name>
    <dbReference type="NCBI Taxonomy" id="279208"/>
    <lineage>
        <taxon>Bacteria</taxon>
        <taxon>Bacillati</taxon>
        <taxon>Bacillota</taxon>
        <taxon>Bacilli</taxon>
        <taxon>Bacillales</taxon>
        <taxon>Paenibacillaceae</taxon>
        <taxon>Paenibacillus</taxon>
    </lineage>
</organism>
<dbReference type="PANTHER" id="PTHR37829:SF3">
    <property type="entry name" value="PROTEIN JAYE-RELATED"/>
    <property type="match status" value="1"/>
</dbReference>
<comment type="similarity">
    <text evidence="1">Belongs to the Mu gp47/PBSX XkdT family.</text>
</comment>
<feature type="domain" description="Baseplate J-like central" evidence="2">
    <location>
        <begin position="182"/>
        <end position="261"/>
    </location>
</feature>
<proteinExistence type="inferred from homology"/>
<dbReference type="Pfam" id="PF26079">
    <property type="entry name" value="Baseplate_J_C"/>
    <property type="match status" value="1"/>
</dbReference>
<sequence>MYEHQTFRNILQRMLDRVPGDVDKREGSIVYDALAPAALELASAYAELDVLVNLSFADTASGTFLERRTAEYGISRLPATAAKRRGLFFNSNQAPIDVPLGSRFSIASLTYAAVRKLAAGQYELACETPGTSGNAGYGALLPVDYVAGLARAEVAEVLVPGEDEEADESLRQRYLLAINEQPFGGNVADYKRKFDGIAGVGGVKVFPAWQGGGTVKCTIIASDFTVPSAPLLAEVQSWIDPVASSGMGMGQAPIGHRVTIAGVQADAVQVETTVVLAAGMTLGQVQEDIAGVIAGYLLSLRQAWPEEAQLTVRLSQIEARVLGVEGVEDVTGTRLNGAAANLTLGVEHIPVAGTVTIHVA</sequence>
<dbReference type="EMBL" id="JBHMAG010000014">
    <property type="protein sequence ID" value="MFB9754221.1"/>
    <property type="molecule type" value="Genomic_DNA"/>
</dbReference>
<dbReference type="Proteomes" id="UP001589619">
    <property type="component" value="Unassembled WGS sequence"/>
</dbReference>
<evidence type="ECO:0000259" key="2">
    <source>
        <dbReference type="Pfam" id="PF26078"/>
    </source>
</evidence>
<evidence type="ECO:0000313" key="4">
    <source>
        <dbReference type="EMBL" id="MFB9754221.1"/>
    </source>
</evidence>
<keyword evidence="5" id="KW-1185">Reference proteome</keyword>
<dbReference type="PANTHER" id="PTHR37829">
    <property type="entry name" value="PHAGE-LIKE ELEMENT PBSX PROTEIN XKDT"/>
    <property type="match status" value="1"/>
</dbReference>
<accession>A0ABV5W1V5</accession>
<protein>
    <submittedName>
        <fullName evidence="4">Baseplate J/gp47 family protein</fullName>
    </submittedName>
</protein>
<evidence type="ECO:0000313" key="5">
    <source>
        <dbReference type="Proteomes" id="UP001589619"/>
    </source>
</evidence>
<dbReference type="Pfam" id="PF26078">
    <property type="entry name" value="Baseplate_J_M"/>
    <property type="match status" value="1"/>
</dbReference>
<dbReference type="InterPro" id="IPR058530">
    <property type="entry name" value="Baseplate_J-like_C"/>
</dbReference>
<feature type="domain" description="Baseplate J-like C-terminal" evidence="3">
    <location>
        <begin position="268"/>
        <end position="357"/>
    </location>
</feature>
<gene>
    <name evidence="4" type="ORF">ACFFNY_21845</name>
</gene>
<evidence type="ECO:0000259" key="3">
    <source>
        <dbReference type="Pfam" id="PF26079"/>
    </source>
</evidence>
<dbReference type="RefSeq" id="WP_344914063.1">
    <property type="nucleotide sequence ID" value="NZ_BAAAYO010000013.1"/>
</dbReference>
<comment type="caution">
    <text evidence="4">The sequence shown here is derived from an EMBL/GenBank/DDBJ whole genome shotgun (WGS) entry which is preliminary data.</text>
</comment>
<evidence type="ECO:0000256" key="1">
    <source>
        <dbReference type="ARBA" id="ARBA00038087"/>
    </source>
</evidence>
<name>A0ABV5W1V5_9BACL</name>